<dbReference type="Proteomes" id="UP001327027">
    <property type="component" value="Unassembled WGS sequence"/>
</dbReference>
<accession>A0ABU6A200</accession>
<dbReference type="Pfam" id="PF00132">
    <property type="entry name" value="Hexapep"/>
    <property type="match status" value="1"/>
</dbReference>
<keyword evidence="2" id="KW-0808">Transferase</keyword>
<dbReference type="Gene3D" id="2.160.10.10">
    <property type="entry name" value="Hexapeptide repeat proteins"/>
    <property type="match status" value="1"/>
</dbReference>
<evidence type="ECO:0000256" key="3">
    <source>
        <dbReference type="ARBA" id="ARBA00023315"/>
    </source>
</evidence>
<sequence length="190" mass="21054">MRALILNIYKIFLLPHLMVYKFSGNKKDIDKDIQRWKSAKSLSGSNISLLLNFLANSPDFRTIFYFRTRGIISHILNLYCRREKYFRIDINTKLGGGVLTGHPYSTILNAKSIGENLYVNHLVTVGEVEGKRPTIGDNVSLYTGAIVIGDITIGNNCVVGAGSVVVKDVPDNCVVVGNPARIVKKDGKRV</sequence>
<comment type="similarity">
    <text evidence="1">Belongs to the transferase hexapeptide repeat family.</text>
</comment>
<reference evidence="4 5" key="1">
    <citation type="journal article" date="2013" name="Int. J. Syst. Evol. Microbiol.">
        <title>Aquimarina gracilis sp. nov., isolated from the gut microflora of a mussel, Mytilus coruscus, and emended description of Aquimarina spongiae.</title>
        <authorList>
            <person name="Park S.C."/>
            <person name="Choe H.N."/>
            <person name="Baik K.S."/>
            <person name="Seong C.N."/>
        </authorList>
    </citation>
    <scope>NUCLEOTIDE SEQUENCE [LARGE SCALE GENOMIC DNA]</scope>
    <source>
        <strain evidence="4 5">PSC32</strain>
    </source>
</reference>
<name>A0ABU6A200_9FLAO</name>
<keyword evidence="5" id="KW-1185">Reference proteome</keyword>
<dbReference type="PANTHER" id="PTHR42811">
    <property type="entry name" value="SERINE ACETYLTRANSFERASE"/>
    <property type="match status" value="1"/>
</dbReference>
<comment type="caution">
    <text evidence="4">The sequence shown here is derived from an EMBL/GenBank/DDBJ whole genome shotgun (WGS) entry which is preliminary data.</text>
</comment>
<proteinExistence type="inferred from homology"/>
<keyword evidence="3" id="KW-0012">Acyltransferase</keyword>
<gene>
    <name evidence="4" type="ORF">U6A24_22120</name>
</gene>
<dbReference type="InterPro" id="IPR001451">
    <property type="entry name" value="Hexapep"/>
</dbReference>
<dbReference type="InterPro" id="IPR045304">
    <property type="entry name" value="LbH_SAT"/>
</dbReference>
<organism evidence="4 5">
    <name type="scientific">Aquimarina gracilis</name>
    <dbReference type="NCBI Taxonomy" id="874422"/>
    <lineage>
        <taxon>Bacteria</taxon>
        <taxon>Pseudomonadati</taxon>
        <taxon>Bacteroidota</taxon>
        <taxon>Flavobacteriia</taxon>
        <taxon>Flavobacteriales</taxon>
        <taxon>Flavobacteriaceae</taxon>
        <taxon>Aquimarina</taxon>
    </lineage>
</organism>
<dbReference type="SUPFAM" id="SSF51161">
    <property type="entry name" value="Trimeric LpxA-like enzymes"/>
    <property type="match status" value="1"/>
</dbReference>
<dbReference type="RefSeq" id="WP_324182213.1">
    <property type="nucleotide sequence ID" value="NZ_BAABAW010000018.1"/>
</dbReference>
<dbReference type="EMBL" id="JAYKLX010000012">
    <property type="protein sequence ID" value="MEB3348190.1"/>
    <property type="molecule type" value="Genomic_DNA"/>
</dbReference>
<dbReference type="InterPro" id="IPR011004">
    <property type="entry name" value="Trimer_LpxA-like_sf"/>
</dbReference>
<evidence type="ECO:0000256" key="2">
    <source>
        <dbReference type="ARBA" id="ARBA00022679"/>
    </source>
</evidence>
<evidence type="ECO:0000256" key="1">
    <source>
        <dbReference type="ARBA" id="ARBA00007274"/>
    </source>
</evidence>
<evidence type="ECO:0000313" key="4">
    <source>
        <dbReference type="EMBL" id="MEB3348190.1"/>
    </source>
</evidence>
<evidence type="ECO:0000313" key="5">
    <source>
        <dbReference type="Proteomes" id="UP001327027"/>
    </source>
</evidence>
<protein>
    <submittedName>
        <fullName evidence="4">Serine acetyltransferase</fullName>
    </submittedName>
</protein>
<dbReference type="CDD" id="cd03354">
    <property type="entry name" value="LbH_SAT"/>
    <property type="match status" value="1"/>
</dbReference>